<proteinExistence type="predicted"/>
<organism evidence="2 3">
    <name type="scientific">Microdochium bolleyi</name>
    <dbReference type="NCBI Taxonomy" id="196109"/>
    <lineage>
        <taxon>Eukaryota</taxon>
        <taxon>Fungi</taxon>
        <taxon>Dikarya</taxon>
        <taxon>Ascomycota</taxon>
        <taxon>Pezizomycotina</taxon>
        <taxon>Sordariomycetes</taxon>
        <taxon>Xylariomycetidae</taxon>
        <taxon>Xylariales</taxon>
        <taxon>Microdochiaceae</taxon>
        <taxon>Microdochium</taxon>
    </lineage>
</organism>
<dbReference type="InParanoid" id="A0A136IND7"/>
<name>A0A136IND7_9PEZI</name>
<dbReference type="Gene3D" id="3.30.420.10">
    <property type="entry name" value="Ribonuclease H-like superfamily/Ribonuclease H"/>
    <property type="match status" value="1"/>
</dbReference>
<dbReference type="EMBL" id="KQ964268">
    <property type="protein sequence ID" value="KXJ86435.1"/>
    <property type="molecule type" value="Genomic_DNA"/>
</dbReference>
<reference evidence="3" key="1">
    <citation type="submission" date="2016-02" db="EMBL/GenBank/DDBJ databases">
        <title>Draft genome sequence of Microdochium bolleyi, a fungal endophyte of beachgrass.</title>
        <authorList>
            <consortium name="DOE Joint Genome Institute"/>
            <person name="David A.S."/>
            <person name="May G."/>
            <person name="Haridas S."/>
            <person name="Lim J."/>
            <person name="Wang M."/>
            <person name="Labutti K."/>
            <person name="Lipzen A."/>
            <person name="Barry K."/>
            <person name="Grigoriev I.V."/>
        </authorList>
    </citation>
    <scope>NUCLEOTIDE SEQUENCE [LARGE SCALE GENOMIC DNA]</scope>
    <source>
        <strain evidence="3">J235TASD1</strain>
    </source>
</reference>
<dbReference type="AlphaFoldDB" id="A0A136IND7"/>
<gene>
    <name evidence="2" type="ORF">Micbo1qcDRAFT_186100</name>
</gene>
<dbReference type="GO" id="GO:0003676">
    <property type="term" value="F:nucleic acid binding"/>
    <property type="evidence" value="ECO:0007669"/>
    <property type="project" value="InterPro"/>
</dbReference>
<evidence type="ECO:0000313" key="2">
    <source>
        <dbReference type="EMBL" id="KXJ86435.1"/>
    </source>
</evidence>
<dbReference type="InterPro" id="IPR036397">
    <property type="entry name" value="RNaseH_sf"/>
</dbReference>
<evidence type="ECO:0000259" key="1">
    <source>
        <dbReference type="Pfam" id="PF01612"/>
    </source>
</evidence>
<dbReference type="GO" id="GO:0008408">
    <property type="term" value="F:3'-5' exonuclease activity"/>
    <property type="evidence" value="ECO:0007669"/>
    <property type="project" value="InterPro"/>
</dbReference>
<dbReference type="PANTHER" id="PTHR43040">
    <property type="entry name" value="RIBONUCLEASE D"/>
    <property type="match status" value="1"/>
</dbReference>
<feature type="domain" description="3'-5' exonuclease" evidence="1">
    <location>
        <begin position="17"/>
        <end position="217"/>
    </location>
</feature>
<evidence type="ECO:0000313" key="3">
    <source>
        <dbReference type="Proteomes" id="UP000070501"/>
    </source>
</evidence>
<dbReference type="GO" id="GO:0006139">
    <property type="term" value="P:nucleobase-containing compound metabolic process"/>
    <property type="evidence" value="ECO:0007669"/>
    <property type="project" value="InterPro"/>
</dbReference>
<dbReference type="OrthoDB" id="26838at2759"/>
<accession>A0A136IND7</accession>
<dbReference type="Proteomes" id="UP000070501">
    <property type="component" value="Unassembled WGS sequence"/>
</dbReference>
<protein>
    <submittedName>
        <fullName evidence="2">Ribonuclease H-like domain-containing protein</fullName>
    </submittedName>
</protein>
<dbReference type="InterPro" id="IPR012337">
    <property type="entry name" value="RNaseH-like_sf"/>
</dbReference>
<dbReference type="PANTHER" id="PTHR43040:SF1">
    <property type="entry name" value="RIBONUCLEASE D"/>
    <property type="match status" value="1"/>
</dbReference>
<keyword evidence="3" id="KW-1185">Reference proteome</keyword>
<dbReference type="InterPro" id="IPR002562">
    <property type="entry name" value="3'-5'_exonuclease_dom"/>
</dbReference>
<dbReference type="Pfam" id="PF01612">
    <property type="entry name" value="DNA_pol_A_exo1"/>
    <property type="match status" value="1"/>
</dbReference>
<dbReference type="SUPFAM" id="SSF53098">
    <property type="entry name" value="Ribonuclease H-like"/>
    <property type="match status" value="1"/>
</dbReference>
<dbReference type="STRING" id="196109.A0A136IND7"/>
<sequence length="266" mass="29245">MSVLGTSIRRSSTSKLIATPEALAQFLSELVSSSPAALYIDLEGHWLSRRGCLDIITILAHPHGTIHLIDVYTLQDAAFTTSSVPATASSVLTLKSILEDSSYPKYLWDVRNDADALQNHYGIRLRGVTDLQLLETAARSFVTAAAGGRNRMYIRSLATSIQRDLGLSTGEIDQWAETKERPPSHIDLSESIFRTRPLPDDTIAYCANDVVHLPALHAAYLAQLPETSEWHDAVRLESERRCEAVLDAAYDAYSHGRAVSPWAGKS</sequence>